<dbReference type="Gene3D" id="6.10.140.2220">
    <property type="match status" value="1"/>
</dbReference>
<evidence type="ECO:0000256" key="2">
    <source>
        <dbReference type="ARBA" id="ARBA00022771"/>
    </source>
</evidence>
<keyword evidence="7" id="KW-1185">Reference proteome</keyword>
<evidence type="ECO:0000313" key="7">
    <source>
        <dbReference type="Proteomes" id="UP000091967"/>
    </source>
</evidence>
<proteinExistence type="predicted"/>
<evidence type="ECO:0000313" key="6">
    <source>
        <dbReference type="EMBL" id="OBS26744.1"/>
    </source>
</evidence>
<gene>
    <name evidence="6" type="ORF">FPOA_00686</name>
</gene>
<accession>A0A1B8B1X9</accession>
<dbReference type="SUPFAM" id="SSF144232">
    <property type="entry name" value="HIT/MYND zinc finger-like"/>
    <property type="match status" value="1"/>
</dbReference>
<evidence type="ECO:0000259" key="5">
    <source>
        <dbReference type="PROSITE" id="PS50865"/>
    </source>
</evidence>
<keyword evidence="2 4" id="KW-0863">Zinc-finger</keyword>
<evidence type="ECO:0000256" key="3">
    <source>
        <dbReference type="ARBA" id="ARBA00022833"/>
    </source>
</evidence>
<protein>
    <recommendedName>
        <fullName evidence="5">MYND-type domain-containing protein</fullName>
    </recommendedName>
</protein>
<dbReference type="OrthoDB" id="432970at2759"/>
<dbReference type="InterPro" id="IPR002893">
    <property type="entry name" value="Znf_MYND"/>
</dbReference>
<keyword evidence="1" id="KW-0479">Metal-binding</keyword>
<evidence type="ECO:0000256" key="1">
    <source>
        <dbReference type="ARBA" id="ARBA00022723"/>
    </source>
</evidence>
<evidence type="ECO:0000256" key="4">
    <source>
        <dbReference type="PROSITE-ProRule" id="PRU00134"/>
    </source>
</evidence>
<name>A0A1B8B1X9_FUSPO</name>
<dbReference type="PROSITE" id="PS50865">
    <property type="entry name" value="ZF_MYND_2"/>
    <property type="match status" value="1"/>
</dbReference>
<dbReference type="OMA" id="ILRITRY"/>
<sequence>MVNCANCGKDASLRCNGCMNAPEYHDGDSAGVFYCGHECQTADWAKHKKSCNNLKRRKSLLRAAKLLKATLLSYNEVLFHWDLTEIEPRNDALILKHDNRRPSWEKPVNFPDHLTTNIEHKEAALLKREALHSLSILGPMTRKLVKCLVSRLETVYVQITNPPYPAIMDPPDAAFFDMMKPGVHIIVLATLRGSDEKWVIDFTGRQFGFKDVLFPLEKYITETNCNVEWPASPYFHSEISDQQEIMALDGMPPPEPMADILRITRYRLHFAALVKACVDNTMIQGSDAEFNIKVDEFSQKVKTHMSVCQSY</sequence>
<comment type="caution">
    <text evidence="6">The sequence shown here is derived from an EMBL/GenBank/DDBJ whole genome shotgun (WGS) entry which is preliminary data.</text>
</comment>
<dbReference type="AlphaFoldDB" id="A0A1B8B1X9"/>
<dbReference type="GO" id="GO:0008270">
    <property type="term" value="F:zinc ion binding"/>
    <property type="evidence" value="ECO:0007669"/>
    <property type="project" value="UniProtKB-KW"/>
</dbReference>
<organism evidence="6 7">
    <name type="scientific">Fusarium poae</name>
    <dbReference type="NCBI Taxonomy" id="36050"/>
    <lineage>
        <taxon>Eukaryota</taxon>
        <taxon>Fungi</taxon>
        <taxon>Dikarya</taxon>
        <taxon>Ascomycota</taxon>
        <taxon>Pezizomycotina</taxon>
        <taxon>Sordariomycetes</taxon>
        <taxon>Hypocreomycetidae</taxon>
        <taxon>Hypocreales</taxon>
        <taxon>Nectriaceae</taxon>
        <taxon>Fusarium</taxon>
    </lineage>
</organism>
<feature type="domain" description="MYND-type" evidence="5">
    <location>
        <begin position="4"/>
        <end position="51"/>
    </location>
</feature>
<dbReference type="Proteomes" id="UP000091967">
    <property type="component" value="Unassembled WGS sequence"/>
</dbReference>
<dbReference type="STRING" id="36050.A0A1B8B1X9"/>
<reference evidence="6 7" key="1">
    <citation type="submission" date="2016-06" db="EMBL/GenBank/DDBJ databases">
        <title>Living apart together: crosstalk between the core and supernumerary genomes in a fungal plant pathogen.</title>
        <authorList>
            <person name="Vanheule A."/>
            <person name="Audenaert K."/>
            <person name="Warris S."/>
            <person name="Van De Geest H."/>
            <person name="Schijlen E."/>
            <person name="Hofte M."/>
            <person name="De Saeger S."/>
            <person name="Haesaert G."/>
            <person name="Waalwijk C."/>
            <person name="Van Der Lee T."/>
        </authorList>
    </citation>
    <scope>NUCLEOTIDE SEQUENCE [LARGE SCALE GENOMIC DNA]</scope>
    <source>
        <strain evidence="6 7">2516</strain>
    </source>
</reference>
<dbReference type="EMBL" id="LYXU01000001">
    <property type="protein sequence ID" value="OBS26744.1"/>
    <property type="molecule type" value="Genomic_DNA"/>
</dbReference>
<dbReference type="Pfam" id="PF01753">
    <property type="entry name" value="zf-MYND"/>
    <property type="match status" value="1"/>
</dbReference>
<keyword evidence="3" id="KW-0862">Zinc</keyword>